<reference evidence="9" key="3">
    <citation type="submission" date="2025-08" db="UniProtKB">
        <authorList>
            <consortium name="RefSeq"/>
        </authorList>
    </citation>
    <scope>IDENTIFICATION</scope>
    <source>
        <strain evidence="9">CBS 342.82</strain>
    </source>
</reference>
<accession>A0A6J3LRB5</accession>
<dbReference type="InterPro" id="IPR050131">
    <property type="entry name" value="Peptidase_S8_subtilisin-like"/>
</dbReference>
<dbReference type="PRINTS" id="PR00723">
    <property type="entry name" value="SUBTILISIN"/>
</dbReference>
<evidence type="ECO:0000313" key="8">
    <source>
        <dbReference type="Proteomes" id="UP000504637"/>
    </source>
</evidence>
<dbReference type="InterPro" id="IPR056002">
    <property type="entry name" value="DUF7580"/>
</dbReference>
<gene>
    <name evidence="9" type="ORF">K489DRAFT_413952</name>
</gene>
<evidence type="ECO:0000256" key="4">
    <source>
        <dbReference type="ARBA" id="ARBA00022825"/>
    </source>
</evidence>
<evidence type="ECO:0000313" key="9">
    <source>
        <dbReference type="RefSeq" id="XP_033455204.1"/>
    </source>
</evidence>
<dbReference type="InterPro" id="IPR023828">
    <property type="entry name" value="Peptidase_S8_Ser-AS"/>
</dbReference>
<dbReference type="PANTHER" id="PTHR43806">
    <property type="entry name" value="PEPTIDASE S8"/>
    <property type="match status" value="1"/>
</dbReference>
<organism evidence="9">
    <name type="scientific">Dissoconium aciculare CBS 342.82</name>
    <dbReference type="NCBI Taxonomy" id="1314786"/>
    <lineage>
        <taxon>Eukaryota</taxon>
        <taxon>Fungi</taxon>
        <taxon>Dikarya</taxon>
        <taxon>Ascomycota</taxon>
        <taxon>Pezizomycotina</taxon>
        <taxon>Dothideomycetes</taxon>
        <taxon>Dothideomycetidae</taxon>
        <taxon>Mycosphaerellales</taxon>
        <taxon>Dissoconiaceae</taxon>
        <taxon>Dissoconium</taxon>
    </lineage>
</organism>
<name>A0A6J3LRB5_9PEZI</name>
<dbReference type="PROSITE" id="PS00138">
    <property type="entry name" value="SUBTILASE_SER"/>
    <property type="match status" value="1"/>
</dbReference>
<feature type="active site" description="Charge relay system" evidence="5">
    <location>
        <position position="622"/>
    </location>
</feature>
<reference evidence="9" key="2">
    <citation type="submission" date="2020-04" db="EMBL/GenBank/DDBJ databases">
        <authorList>
            <consortium name="NCBI Genome Project"/>
        </authorList>
    </citation>
    <scope>NUCLEOTIDE SEQUENCE</scope>
    <source>
        <strain evidence="9">CBS 342.82</strain>
    </source>
</reference>
<keyword evidence="8" id="KW-1185">Reference proteome</keyword>
<feature type="active site" description="Charge relay system" evidence="5">
    <location>
        <position position="667"/>
    </location>
</feature>
<feature type="domain" description="Peptidase S8/S53" evidence="6">
    <location>
        <begin position="616"/>
        <end position="845"/>
    </location>
</feature>
<evidence type="ECO:0000259" key="7">
    <source>
        <dbReference type="Pfam" id="PF24476"/>
    </source>
</evidence>
<dbReference type="Proteomes" id="UP000504637">
    <property type="component" value="Unplaced"/>
</dbReference>
<evidence type="ECO:0000256" key="3">
    <source>
        <dbReference type="ARBA" id="ARBA00022801"/>
    </source>
</evidence>
<dbReference type="SUPFAM" id="SSF52743">
    <property type="entry name" value="Subtilisin-like"/>
    <property type="match status" value="1"/>
</dbReference>
<dbReference type="Pfam" id="PF24476">
    <property type="entry name" value="DUF7580"/>
    <property type="match status" value="1"/>
</dbReference>
<evidence type="ECO:0000256" key="5">
    <source>
        <dbReference type="PROSITE-ProRule" id="PRU01240"/>
    </source>
</evidence>
<dbReference type="RefSeq" id="XP_033455204.1">
    <property type="nucleotide sequence ID" value="XM_033608106.1"/>
</dbReference>
<reference evidence="9" key="1">
    <citation type="submission" date="2020-01" db="EMBL/GenBank/DDBJ databases">
        <authorList>
            <consortium name="DOE Joint Genome Institute"/>
            <person name="Haridas S."/>
            <person name="Albert R."/>
            <person name="Binder M."/>
            <person name="Bloem J."/>
            <person name="Labutti K."/>
            <person name="Salamov A."/>
            <person name="Andreopoulos B."/>
            <person name="Baker S.E."/>
            <person name="Barry K."/>
            <person name="Bills G."/>
            <person name="Bluhm B.H."/>
            <person name="Cannon C."/>
            <person name="Castanera R."/>
            <person name="Culley D.E."/>
            <person name="Daum C."/>
            <person name="Ezra D."/>
            <person name="Gonzalez J.B."/>
            <person name="Henrissat B."/>
            <person name="Kuo A."/>
            <person name="Liang C."/>
            <person name="Lipzen A."/>
            <person name="Lutzoni F."/>
            <person name="Magnuson J."/>
            <person name="Mondo S."/>
            <person name="Nolan M."/>
            <person name="Ohm R."/>
            <person name="Pangilinan J."/>
            <person name="Park H.-J."/>
            <person name="Ramirez L."/>
            <person name="Alfaro M."/>
            <person name="Sun H."/>
            <person name="Tritt A."/>
            <person name="Yoshinaga Y."/>
            <person name="Zwiers L.-H."/>
            <person name="Turgeon B.G."/>
            <person name="Goodwin S.B."/>
            <person name="Spatafora J.W."/>
            <person name="Crous P.W."/>
            <person name="Grigoriev I.V."/>
        </authorList>
    </citation>
    <scope>NUCLEOTIDE SEQUENCE</scope>
    <source>
        <strain evidence="9">CBS 342.82</strain>
    </source>
</reference>
<dbReference type="InterPro" id="IPR000209">
    <property type="entry name" value="Peptidase_S8/S53_dom"/>
</dbReference>
<dbReference type="OrthoDB" id="206201at2759"/>
<feature type="active site" description="Charge relay system" evidence="5">
    <location>
        <position position="828"/>
    </location>
</feature>
<evidence type="ECO:0000259" key="6">
    <source>
        <dbReference type="Pfam" id="PF00082"/>
    </source>
</evidence>
<dbReference type="GO" id="GO:0004252">
    <property type="term" value="F:serine-type endopeptidase activity"/>
    <property type="evidence" value="ECO:0007669"/>
    <property type="project" value="UniProtKB-UniRule"/>
</dbReference>
<dbReference type="InterPro" id="IPR015500">
    <property type="entry name" value="Peptidase_S8_subtilisin-rel"/>
</dbReference>
<keyword evidence="4 5" id="KW-0720">Serine protease</keyword>
<evidence type="ECO:0000256" key="2">
    <source>
        <dbReference type="ARBA" id="ARBA00022670"/>
    </source>
</evidence>
<dbReference type="InterPro" id="IPR036852">
    <property type="entry name" value="Peptidase_S8/S53_dom_sf"/>
</dbReference>
<feature type="domain" description="DUF7580" evidence="7">
    <location>
        <begin position="225"/>
        <end position="513"/>
    </location>
</feature>
<dbReference type="CDD" id="cd00306">
    <property type="entry name" value="Peptidases_S8_S53"/>
    <property type="match status" value="1"/>
</dbReference>
<comment type="similarity">
    <text evidence="1 5">Belongs to the peptidase S8 family.</text>
</comment>
<keyword evidence="3 5" id="KW-0378">Hydrolase</keyword>
<protein>
    <submittedName>
        <fullName evidence="9">Subtilisin-like protein</fullName>
    </submittedName>
</protein>
<keyword evidence="2 5" id="KW-0645">Protease</keyword>
<dbReference type="PROSITE" id="PS51892">
    <property type="entry name" value="SUBTILASE"/>
    <property type="match status" value="1"/>
</dbReference>
<proteinExistence type="inferred from homology"/>
<dbReference type="GO" id="GO:0006508">
    <property type="term" value="P:proteolysis"/>
    <property type="evidence" value="ECO:0007669"/>
    <property type="project" value="UniProtKB-KW"/>
</dbReference>
<dbReference type="AlphaFoldDB" id="A0A6J3LRB5"/>
<dbReference type="GeneID" id="54365905"/>
<dbReference type="Pfam" id="PF00082">
    <property type="entry name" value="Peptidase_S8"/>
    <property type="match status" value="1"/>
</dbReference>
<dbReference type="PANTHER" id="PTHR43806:SF11">
    <property type="entry name" value="CEREVISIN-RELATED"/>
    <property type="match status" value="1"/>
</dbReference>
<sequence length="931" mass="104307">MVRACGNEFALFRNVIDLLQEAAVYLIIDEGATAQRARQRLEAKDDTELYGAFFATIHSDSDTLRAILPNIEEESTWNSEGVLSAVRGLLHVVQEQFVNRSGESSSDDESEEPEAPFMSLQRLTDQYNKLALGATTAEKASWLVIELNITKTKSKQRRPLLSAMKTCLVEIQALVKPQKSAKELFLDQVQTSERLLETPLFANVEEFHQTLAKTWICECYTDRMHQDAVFSFYAPPASDNCYAMGTMYFRTQDDEADGWKHTSFEYQKQRDSYQTSMATKGHVRGARGDMPPSELFCSALHRVATGDLIRVASGSDAWHLEATEQLRQASALKNSPLPSLPLSPCFELAPNHPVYTLSKKKRLMLALYLAYAYLHLSGGCWWPYTNRSSVMLPNDFDVNKPPPAFFSAAFLQRDDKHTPEIRLNYVEQLINHDMPSLVAFGRLLLELWVGHQVIWDNVPAALYSCEDDLLGRPWTWAINACLQKPSSNSDKISTIREDQRARNAFIREVLLPLQYVVCTGFHVAAEDVFPAPPVARPRRVRRITLRPPPMRPAEPQSTAIEYCLHDGDNEYERVEDSSGRDADAHMDQLQKCFSTMLDKIDELCPEVDERYSARPVNVAILDTGVQMTKDYYKRAYQNRLKECRTWIGTTTAAGESLPLGTHDVDGHGTHVTSVLLQATRSTDVHVYVAQVFAGRKEQLVQGENERTSAVDRIVNAIEHAVNVWKVDVISMSFGFPKPIPAINAALARAEQNNVVLLAAASNCGANAKASWPARDAKVLSIYAATGIGNKYQRNPTARLRADNFATLGTAVKALWPHEHGVIRKSGTSTATPVCAAIVAVIISVLRRSEDKYIAAHRHMDQSDQSIDERRDDYRAKLNVLGKASNMASVLRLMVEGENTRDGYDYLTPWTVFNKNRTAMSIIESLLEAIDA</sequence>
<evidence type="ECO:0000256" key="1">
    <source>
        <dbReference type="ARBA" id="ARBA00011073"/>
    </source>
</evidence>
<dbReference type="Gene3D" id="3.40.50.200">
    <property type="entry name" value="Peptidase S8/S53 domain"/>
    <property type="match status" value="1"/>
</dbReference>